<feature type="domain" description="Glycoside hydrolase family 44 catalytic" evidence="3">
    <location>
        <begin position="296"/>
        <end position="523"/>
    </location>
</feature>
<evidence type="ECO:0000259" key="3">
    <source>
        <dbReference type="Pfam" id="PF12891"/>
    </source>
</evidence>
<keyword evidence="5" id="KW-1185">Reference proteome</keyword>
<gene>
    <name evidence="4" type="ORF">A176_007081</name>
</gene>
<dbReference type="InterPro" id="IPR017853">
    <property type="entry name" value="GH"/>
</dbReference>
<dbReference type="KEGG" id="mym:A176_007081"/>
<dbReference type="eggNOG" id="COG3534">
    <property type="taxonomic scope" value="Bacteria"/>
</dbReference>
<evidence type="ECO:0000313" key="4">
    <source>
        <dbReference type="EMBL" id="AKQ70169.1"/>
    </source>
</evidence>
<dbReference type="EMBL" id="CP012109">
    <property type="protein sequence ID" value="AKQ70169.1"/>
    <property type="molecule type" value="Genomic_DNA"/>
</dbReference>
<dbReference type="Pfam" id="PF12891">
    <property type="entry name" value="Glyco_hydro_44"/>
    <property type="match status" value="1"/>
</dbReference>
<reference evidence="4 5" key="1">
    <citation type="journal article" date="2016" name="PLoS ONE">
        <title>Complete Genome Sequence and Comparative Genomics of a Novel Myxobacterium Myxococcus hansupus.</title>
        <authorList>
            <person name="Sharma G."/>
            <person name="Narwani T."/>
            <person name="Subramanian S."/>
        </authorList>
    </citation>
    <scope>NUCLEOTIDE SEQUENCE [LARGE SCALE GENOMIC DNA]</scope>
    <source>
        <strain evidence="5">mixupus</strain>
    </source>
</reference>
<feature type="chain" id="PRO_5005212316" evidence="2">
    <location>
        <begin position="29"/>
        <end position="744"/>
    </location>
</feature>
<proteinExistence type="predicted"/>
<feature type="signal peptide" evidence="2">
    <location>
        <begin position="1"/>
        <end position="28"/>
    </location>
</feature>
<dbReference type="STRING" id="1297742.A176_007081"/>
<evidence type="ECO:0000313" key="5">
    <source>
        <dbReference type="Proteomes" id="UP000009026"/>
    </source>
</evidence>
<dbReference type="AlphaFoldDB" id="A0A0H4X4M4"/>
<sequence length="744" mass="80783">MKRSRTKAGAAVLSGVLLAGGSVAVAQAVGAEAPGASGNAAAASTTAAGAPSGTAPAAAADTAAASLTASLEKTAPLMLYDGGLASGWKDLGWAQRQLPKGAPARMRMFNYSGWILYQPKLEGTFGALSFRLSAPEAFGEFLEVRLDAPGAASFPRIPITPELQVRKDGEWAEIIIPMEMLNPRGQPFDRVVMRASKSVGREWVLFDKVALAALPPELAAALAAGGGRQGQGSGREAPMTIDCTAPSHRISPLIYGIAFDGLTEKKDKHQYEVGATSRRWGGNPTSRYNWKLGGTWNTANDWFFQNVDIGVSYDDFLESNRKHGMSSALTVPILGWVAKDAKSVGFPVMRFGPQQQEDNGSGNGLARDGTPLKPGAPTLTSTEASPEFIAEWIQAIRKKDQERGQRSVQMYILDNEPMLWNSTHRDVHPEPLTYDGLMERTIAYGTAVRKADPEGLIAGPAEWGWTNYLWSAADFAPGKMPHSDRRAHGNVPLLPWYLRQLREHEKKTGVKLLDIVDLHFYPQSNVGVGLEGNTDPATNARRIRSTRGLWDPTYKDESWIGEPIRLIPRMKEWIADNYPGLRISIGEYNFGAFRHMSGGLAQAETLGRFAQENIYSAYFWQYPTEGSPVFWAFRAFRNFDGKGGRFQDMWVPAKAAENTSVFASRDEAGGKLVAVVLNFDPDQAAQAQIELKGCGTLDSVRVLGYSGAPGGFTEQTPGTKAAGSLTQRLPPYSMTVLDLTVKKP</sequence>
<feature type="region of interest" description="Disordered" evidence="1">
    <location>
        <begin position="351"/>
        <end position="381"/>
    </location>
</feature>
<dbReference type="Gene3D" id="2.60.40.1180">
    <property type="entry name" value="Golgi alpha-mannosidase II"/>
    <property type="match status" value="1"/>
</dbReference>
<dbReference type="InterPro" id="IPR013780">
    <property type="entry name" value="Glyco_hydro_b"/>
</dbReference>
<dbReference type="NCBIfam" id="NF041873">
    <property type="entry name" value="EPS_EpsB"/>
    <property type="match status" value="1"/>
</dbReference>
<dbReference type="RefSeq" id="WP_002638206.1">
    <property type="nucleotide sequence ID" value="NZ_CP012109.1"/>
</dbReference>
<dbReference type="PATRIC" id="fig|1297742.4.peg.7193"/>
<evidence type="ECO:0000256" key="1">
    <source>
        <dbReference type="SAM" id="MobiDB-lite"/>
    </source>
</evidence>
<dbReference type="OrthoDB" id="9803686at2"/>
<dbReference type="InterPro" id="IPR024745">
    <property type="entry name" value="GH44_cat"/>
</dbReference>
<dbReference type="Gene3D" id="3.20.20.80">
    <property type="entry name" value="Glycosidases"/>
    <property type="match status" value="1"/>
</dbReference>
<evidence type="ECO:0000256" key="2">
    <source>
        <dbReference type="SAM" id="SignalP"/>
    </source>
</evidence>
<protein>
    <submittedName>
        <fullName evidence="4">Endoglucanase A</fullName>
    </submittedName>
</protein>
<dbReference type="SUPFAM" id="SSF51445">
    <property type="entry name" value="(Trans)glycosidases"/>
    <property type="match status" value="1"/>
</dbReference>
<organism evidence="4 5">
    <name type="scientific">Pseudomyxococcus hansupus</name>
    <dbReference type="NCBI Taxonomy" id="1297742"/>
    <lineage>
        <taxon>Bacteria</taxon>
        <taxon>Pseudomonadati</taxon>
        <taxon>Myxococcota</taxon>
        <taxon>Myxococcia</taxon>
        <taxon>Myxococcales</taxon>
        <taxon>Cystobacterineae</taxon>
        <taxon>Myxococcaceae</taxon>
        <taxon>Pseudomyxococcus</taxon>
    </lineage>
</organism>
<name>A0A0H4X4M4_9BACT</name>
<dbReference type="Proteomes" id="UP000009026">
    <property type="component" value="Chromosome"/>
</dbReference>
<accession>A0A0H4X4M4</accession>
<keyword evidence="2" id="KW-0732">Signal</keyword>